<organism evidence="1 2">
    <name type="scientific">Trametes coccinea (strain BRFM310)</name>
    <name type="common">Pycnoporus coccineus</name>
    <dbReference type="NCBI Taxonomy" id="1353009"/>
    <lineage>
        <taxon>Eukaryota</taxon>
        <taxon>Fungi</taxon>
        <taxon>Dikarya</taxon>
        <taxon>Basidiomycota</taxon>
        <taxon>Agaricomycotina</taxon>
        <taxon>Agaricomycetes</taxon>
        <taxon>Polyporales</taxon>
        <taxon>Polyporaceae</taxon>
        <taxon>Trametes</taxon>
    </lineage>
</organism>
<gene>
    <name evidence="1" type="ORF">PYCCODRAFT_1224705</name>
</gene>
<dbReference type="EMBL" id="KZ084093">
    <property type="protein sequence ID" value="OSD05323.1"/>
    <property type="molecule type" value="Genomic_DNA"/>
</dbReference>
<accession>A0A1Y2IXE5</accession>
<name>A0A1Y2IXE5_TRAC3</name>
<dbReference type="AlphaFoldDB" id="A0A1Y2IXE5"/>
<sequence length="94" mass="10396">MLLRAIMPPLICPPVPVRELQITTCSMVARTLGLSAGRFPLGLRELPFLQQPHDPDLSEPPRDLSVGAAWEHVESRALVALNRRGPNGRQHRAC</sequence>
<protein>
    <submittedName>
        <fullName evidence="1">Uncharacterized protein</fullName>
    </submittedName>
</protein>
<evidence type="ECO:0000313" key="2">
    <source>
        <dbReference type="Proteomes" id="UP000193067"/>
    </source>
</evidence>
<evidence type="ECO:0000313" key="1">
    <source>
        <dbReference type="EMBL" id="OSD05323.1"/>
    </source>
</evidence>
<dbReference type="Proteomes" id="UP000193067">
    <property type="component" value="Unassembled WGS sequence"/>
</dbReference>
<keyword evidence="2" id="KW-1185">Reference proteome</keyword>
<reference evidence="1 2" key="1">
    <citation type="journal article" date="2015" name="Biotechnol. Biofuels">
        <title>Enhanced degradation of softwood versus hardwood by the white-rot fungus Pycnoporus coccineus.</title>
        <authorList>
            <person name="Couturier M."/>
            <person name="Navarro D."/>
            <person name="Chevret D."/>
            <person name="Henrissat B."/>
            <person name="Piumi F."/>
            <person name="Ruiz-Duenas F.J."/>
            <person name="Martinez A.T."/>
            <person name="Grigoriev I.V."/>
            <person name="Riley R."/>
            <person name="Lipzen A."/>
            <person name="Berrin J.G."/>
            <person name="Master E.R."/>
            <person name="Rosso M.N."/>
        </authorList>
    </citation>
    <scope>NUCLEOTIDE SEQUENCE [LARGE SCALE GENOMIC DNA]</scope>
    <source>
        <strain evidence="1 2">BRFM310</strain>
    </source>
</reference>
<proteinExistence type="predicted"/>